<keyword evidence="4 14" id="KW-1134">Transmembrane beta strand</keyword>
<evidence type="ECO:0000256" key="12">
    <source>
        <dbReference type="ARBA" id="ARBA00023170"/>
    </source>
</evidence>
<dbReference type="NCBIfam" id="TIGR01783">
    <property type="entry name" value="TonB-siderophor"/>
    <property type="match status" value="1"/>
</dbReference>
<evidence type="ECO:0000256" key="10">
    <source>
        <dbReference type="ARBA" id="ARBA00023077"/>
    </source>
</evidence>
<feature type="domain" description="TonB-dependent receptor plug" evidence="19">
    <location>
        <begin position="41"/>
        <end position="142"/>
    </location>
</feature>
<keyword evidence="5" id="KW-0410">Iron transport</keyword>
<dbReference type="InterPro" id="IPR010917">
    <property type="entry name" value="TonB_rcpt_CS"/>
</dbReference>
<evidence type="ECO:0000313" key="21">
    <source>
        <dbReference type="Proteomes" id="UP000190322"/>
    </source>
</evidence>
<keyword evidence="9" id="KW-0406">Ion transport</keyword>
<sequence length="691" mass="75070">MKKFQLLPLALAVSAACTSAAYAVEPTVVLAEEVVTSDRQGTKVVTNVVTTQEKDESTETDMRGLLSNEPAIDIGGGTGSSQFLTIRGMGQNSVDFKVDNAYSDSQILYHQGRFILDPSLVKIVSVQKGAGSASAGIGATNGSIVAKTVDASDLLKDGDKDYGAKINLGYSSNDSHNYGATVFGRMGNFDALLSYNVKDEDDFKPGKDYKNGLDGGDYAPYSALETTSYLAKLGANFGNHRFVLSHLKDEQAGVRTVREEFSAFNESLARGRLTLLRQAPAYRETSLTNTNLEWTANDLGFVEKLTANAYLMKNERYSVDDRGCGYCGYAVGNAKTWNDITAVYPNPVPTSTTIETKGANLNLDVGVGDNTVVKYGVNYRHQEIEPGNVNASIMTHTPEKSDTGVYIEAISDVGNLTITGGVRYDHFDITANDGVKAKGDNLNPSLGLIYRATPNLSLSANHNYASRSPRLYDALMVGIRRTSINPNIKAEQARNTEVGFNYNNGNFGLDGTYFWQKVDDVVVNPQDRHGIAGQKEAVNDGYSKNHGYELGASYRQGGFTARVGVSESNPEYFLSSTNEVTPEFAIPVGRTWTASLAYRFAEPNLEIGVRNRTVEDSNDAVVAGADISSRPGYSVTDAFANWKPYGNDKMNVNFAVNNIADKFYFPHSQRAAITPYPGTGREFRVGVNYTF</sequence>
<dbReference type="RefSeq" id="WP_078255252.1">
    <property type="nucleotide sequence ID" value="NZ_MUXT01000001.1"/>
</dbReference>
<dbReference type="PANTHER" id="PTHR30069:SF41">
    <property type="entry name" value="HEME_HEMOPEXIN UTILIZATION PROTEIN C"/>
    <property type="match status" value="1"/>
</dbReference>
<evidence type="ECO:0000259" key="19">
    <source>
        <dbReference type="Pfam" id="PF07715"/>
    </source>
</evidence>
<evidence type="ECO:0000256" key="11">
    <source>
        <dbReference type="ARBA" id="ARBA00023136"/>
    </source>
</evidence>
<keyword evidence="6 14" id="KW-0812">Transmembrane</keyword>
<dbReference type="InterPro" id="IPR037066">
    <property type="entry name" value="Plug_dom_sf"/>
</dbReference>
<evidence type="ECO:0000256" key="2">
    <source>
        <dbReference type="ARBA" id="ARBA00009810"/>
    </source>
</evidence>
<evidence type="ECO:0000256" key="7">
    <source>
        <dbReference type="ARBA" id="ARBA00022729"/>
    </source>
</evidence>
<dbReference type="Gene3D" id="2.40.170.20">
    <property type="entry name" value="TonB-dependent receptor, beta-barrel domain"/>
    <property type="match status" value="1"/>
</dbReference>
<dbReference type="GO" id="GO:0038023">
    <property type="term" value="F:signaling receptor activity"/>
    <property type="evidence" value="ECO:0007669"/>
    <property type="project" value="InterPro"/>
</dbReference>
<dbReference type="GO" id="GO:0009279">
    <property type="term" value="C:cell outer membrane"/>
    <property type="evidence" value="ECO:0007669"/>
    <property type="project" value="UniProtKB-SubCell"/>
</dbReference>
<evidence type="ECO:0000256" key="5">
    <source>
        <dbReference type="ARBA" id="ARBA00022496"/>
    </source>
</evidence>
<dbReference type="GO" id="GO:0044718">
    <property type="term" value="P:siderophore transmembrane transport"/>
    <property type="evidence" value="ECO:0007669"/>
    <property type="project" value="TreeGrafter"/>
</dbReference>
<gene>
    <name evidence="20" type="ORF">B0180_00910</name>
</gene>
<keyword evidence="13 14" id="KW-0998">Cell outer membrane</keyword>
<name>A0A1S9ZP81_9GAMM</name>
<keyword evidence="8" id="KW-0408">Iron</keyword>
<dbReference type="SUPFAM" id="SSF56935">
    <property type="entry name" value="Porins"/>
    <property type="match status" value="1"/>
</dbReference>
<evidence type="ECO:0000256" key="15">
    <source>
        <dbReference type="PROSITE-ProRule" id="PRU10144"/>
    </source>
</evidence>
<dbReference type="InterPro" id="IPR036942">
    <property type="entry name" value="Beta-barrel_TonB_sf"/>
</dbReference>
<feature type="signal peptide" evidence="17">
    <location>
        <begin position="1"/>
        <end position="23"/>
    </location>
</feature>
<evidence type="ECO:0000256" key="1">
    <source>
        <dbReference type="ARBA" id="ARBA00004571"/>
    </source>
</evidence>
<keyword evidence="3 14" id="KW-0813">Transport</keyword>
<comment type="similarity">
    <text evidence="2 14 16">Belongs to the TonB-dependent receptor family.</text>
</comment>
<dbReference type="InterPro" id="IPR012910">
    <property type="entry name" value="Plug_dom"/>
</dbReference>
<keyword evidence="11 14" id="KW-0472">Membrane</keyword>
<dbReference type="EMBL" id="MUXT01000001">
    <property type="protein sequence ID" value="OOR85389.1"/>
    <property type="molecule type" value="Genomic_DNA"/>
</dbReference>
<feature type="short sequence motif" description="TonB C-terminal box" evidence="15">
    <location>
        <begin position="674"/>
        <end position="691"/>
    </location>
</feature>
<evidence type="ECO:0000256" key="6">
    <source>
        <dbReference type="ARBA" id="ARBA00022692"/>
    </source>
</evidence>
<proteinExistence type="inferred from homology"/>
<dbReference type="InterPro" id="IPR000531">
    <property type="entry name" value="Beta-barrel_TonB"/>
</dbReference>
<comment type="subcellular location">
    <subcellularLocation>
        <location evidence="1 14">Cell outer membrane</location>
        <topology evidence="1 14">Multi-pass membrane protein</topology>
    </subcellularLocation>
</comment>
<feature type="domain" description="TonB-dependent receptor-like beta-barrel" evidence="18">
    <location>
        <begin position="281"/>
        <end position="659"/>
    </location>
</feature>
<evidence type="ECO:0000259" key="18">
    <source>
        <dbReference type="Pfam" id="PF00593"/>
    </source>
</evidence>
<evidence type="ECO:0000256" key="14">
    <source>
        <dbReference type="PROSITE-ProRule" id="PRU01360"/>
    </source>
</evidence>
<dbReference type="Proteomes" id="UP000190322">
    <property type="component" value="Unassembled WGS sequence"/>
</dbReference>
<feature type="chain" id="PRO_5010539176" evidence="17">
    <location>
        <begin position="24"/>
        <end position="691"/>
    </location>
</feature>
<keyword evidence="7 17" id="KW-0732">Signal</keyword>
<evidence type="ECO:0000256" key="16">
    <source>
        <dbReference type="RuleBase" id="RU003357"/>
    </source>
</evidence>
<dbReference type="PROSITE" id="PS01156">
    <property type="entry name" value="TONB_DEPENDENT_REC_2"/>
    <property type="match status" value="1"/>
</dbReference>
<evidence type="ECO:0000256" key="9">
    <source>
        <dbReference type="ARBA" id="ARBA00023065"/>
    </source>
</evidence>
<evidence type="ECO:0000313" key="20">
    <source>
        <dbReference type="EMBL" id="OOR85389.1"/>
    </source>
</evidence>
<evidence type="ECO:0000256" key="13">
    <source>
        <dbReference type="ARBA" id="ARBA00023237"/>
    </source>
</evidence>
<evidence type="ECO:0000256" key="3">
    <source>
        <dbReference type="ARBA" id="ARBA00022448"/>
    </source>
</evidence>
<keyword evidence="10 16" id="KW-0798">TonB box</keyword>
<dbReference type="AlphaFoldDB" id="A0A1S9ZP81"/>
<dbReference type="Pfam" id="PF00593">
    <property type="entry name" value="TonB_dep_Rec_b-barrel"/>
    <property type="match status" value="1"/>
</dbReference>
<dbReference type="InterPro" id="IPR010105">
    <property type="entry name" value="TonB_sidphr_rcpt"/>
</dbReference>
<protein>
    <submittedName>
        <fullName evidence="20">TonB-dependent siderophore receptor</fullName>
    </submittedName>
</protein>
<dbReference type="PANTHER" id="PTHR30069">
    <property type="entry name" value="TONB-DEPENDENT OUTER MEMBRANE RECEPTOR"/>
    <property type="match status" value="1"/>
</dbReference>
<dbReference type="Gene3D" id="2.170.130.10">
    <property type="entry name" value="TonB-dependent receptor, plug domain"/>
    <property type="match status" value="1"/>
</dbReference>
<organism evidence="20 21">
    <name type="scientific">Moraxella canis</name>
    <dbReference type="NCBI Taxonomy" id="90239"/>
    <lineage>
        <taxon>Bacteria</taxon>
        <taxon>Pseudomonadati</taxon>
        <taxon>Pseudomonadota</taxon>
        <taxon>Gammaproteobacteria</taxon>
        <taxon>Moraxellales</taxon>
        <taxon>Moraxellaceae</taxon>
        <taxon>Moraxella</taxon>
    </lineage>
</organism>
<dbReference type="GO" id="GO:0015344">
    <property type="term" value="F:siderophore uptake transmembrane transporter activity"/>
    <property type="evidence" value="ECO:0007669"/>
    <property type="project" value="TreeGrafter"/>
</dbReference>
<evidence type="ECO:0000256" key="17">
    <source>
        <dbReference type="SAM" id="SignalP"/>
    </source>
</evidence>
<evidence type="ECO:0000256" key="8">
    <source>
        <dbReference type="ARBA" id="ARBA00023004"/>
    </source>
</evidence>
<reference evidence="20 21" key="1">
    <citation type="submission" date="2017-02" db="EMBL/GenBank/DDBJ databases">
        <title>Draft genome sequence of Moraxella canis CCUG 8415A type strain.</title>
        <authorList>
            <person name="Engstrom-Jakobsson H."/>
            <person name="Salva-Serra F."/>
            <person name="Thorell K."/>
            <person name="Gonzales-Siles L."/>
            <person name="Karlsson R."/>
            <person name="Boulund F."/>
            <person name="Engstrand L."/>
            <person name="Moore E."/>
        </authorList>
    </citation>
    <scope>NUCLEOTIDE SEQUENCE [LARGE SCALE GENOMIC DNA]</scope>
    <source>
        <strain evidence="20 21">CCUG 8415A</strain>
    </source>
</reference>
<accession>A0A1S9ZP81</accession>
<dbReference type="InterPro" id="IPR039426">
    <property type="entry name" value="TonB-dep_rcpt-like"/>
</dbReference>
<dbReference type="Pfam" id="PF07715">
    <property type="entry name" value="Plug"/>
    <property type="match status" value="1"/>
</dbReference>
<dbReference type="PROSITE" id="PS51257">
    <property type="entry name" value="PROKAR_LIPOPROTEIN"/>
    <property type="match status" value="1"/>
</dbReference>
<evidence type="ECO:0000256" key="4">
    <source>
        <dbReference type="ARBA" id="ARBA00022452"/>
    </source>
</evidence>
<dbReference type="PROSITE" id="PS52016">
    <property type="entry name" value="TONB_DEPENDENT_REC_3"/>
    <property type="match status" value="1"/>
</dbReference>
<keyword evidence="12 20" id="KW-0675">Receptor</keyword>
<comment type="caution">
    <text evidence="20">The sequence shown here is derived from an EMBL/GenBank/DDBJ whole genome shotgun (WGS) entry which is preliminary data.</text>
</comment>